<feature type="compositionally biased region" description="Basic residues" evidence="11">
    <location>
        <begin position="641"/>
        <end position="652"/>
    </location>
</feature>
<evidence type="ECO:0000256" key="11">
    <source>
        <dbReference type="SAM" id="MobiDB-lite"/>
    </source>
</evidence>
<dbReference type="GO" id="GO:0005783">
    <property type="term" value="C:endoplasmic reticulum"/>
    <property type="evidence" value="ECO:0007669"/>
    <property type="project" value="UniProtKB-SubCell"/>
</dbReference>
<evidence type="ECO:0000256" key="9">
    <source>
        <dbReference type="PIRNR" id="PIRNR038922"/>
    </source>
</evidence>
<keyword evidence="10" id="KW-0802">TPR repeat</keyword>
<dbReference type="PROSITE" id="PS50005">
    <property type="entry name" value="TPR"/>
    <property type="match status" value="1"/>
</dbReference>
<dbReference type="AlphaFoldDB" id="J7R4U1"/>
<feature type="region of interest" description="Disordered" evidence="11">
    <location>
        <begin position="585"/>
        <end position="652"/>
    </location>
</feature>
<dbReference type="InterPro" id="IPR026270">
    <property type="entry name" value="SRP72"/>
</dbReference>
<evidence type="ECO:0000313" key="13">
    <source>
        <dbReference type="EMBL" id="CCK69860.1"/>
    </source>
</evidence>
<feature type="domain" description="Signal recognition particle SRP72 subunit RNA-binding" evidence="12">
    <location>
        <begin position="554"/>
        <end position="606"/>
    </location>
</feature>
<dbReference type="GO" id="GO:0043022">
    <property type="term" value="F:ribosome binding"/>
    <property type="evidence" value="ECO:0007669"/>
    <property type="project" value="TreeGrafter"/>
</dbReference>
<keyword evidence="7 9" id="KW-0733">Signal recognition particle</keyword>
<comment type="similarity">
    <text evidence="3 9">Belongs to the SRP72 family.</text>
</comment>
<evidence type="ECO:0000256" key="8">
    <source>
        <dbReference type="ARBA" id="ARBA00023274"/>
    </source>
</evidence>
<gene>
    <name evidence="13" type="primary">KNAG0D01080</name>
    <name evidence="13" type="ordered locus">KNAG_0D01080</name>
</gene>
<feature type="compositionally biased region" description="Basic and acidic residues" evidence="11">
    <location>
        <begin position="622"/>
        <end position="632"/>
    </location>
</feature>
<dbReference type="GeneID" id="34525549"/>
<evidence type="ECO:0000313" key="14">
    <source>
        <dbReference type="Proteomes" id="UP000006310"/>
    </source>
</evidence>
<evidence type="ECO:0000256" key="2">
    <source>
        <dbReference type="ARBA" id="ARBA00004496"/>
    </source>
</evidence>
<evidence type="ECO:0000256" key="1">
    <source>
        <dbReference type="ARBA" id="ARBA00004240"/>
    </source>
</evidence>
<dbReference type="OrthoDB" id="5421607at2759"/>
<dbReference type="OMA" id="ELACNER"/>
<accession>J7R4U1</accession>
<dbReference type="HOGENOM" id="CLU_013808_4_0_1"/>
<reference evidence="14" key="2">
    <citation type="submission" date="2012-08" db="EMBL/GenBank/DDBJ databases">
        <title>Genome sequence of Kazachstania naganishii.</title>
        <authorList>
            <person name="Gordon J.L."/>
            <person name="Armisen D."/>
            <person name="Proux-Wera E."/>
            <person name="OhEigeartaigh S.S."/>
            <person name="Byrne K.P."/>
            <person name="Wolfe K.H."/>
        </authorList>
    </citation>
    <scope>NUCLEOTIDE SEQUENCE [LARGE SCALE GENOMIC DNA]</scope>
    <source>
        <strain evidence="14">ATCC MYA-139 / BCRC 22969 / CBS 8797 / CCRC 22969 / KCTC 17520 / NBRC 10181 / NCYC 3082</strain>
    </source>
</reference>
<dbReference type="PANTHER" id="PTHR14094">
    <property type="entry name" value="SIGNAL RECOGNITION PARTICLE 72"/>
    <property type="match status" value="1"/>
</dbReference>
<comment type="function">
    <text evidence="9">Component of the signal recognition particle (SRP) complex, a ribonucleoprotein complex that mediates the cotranslational targeting of secretory and membrane proteins to the endoplasmic reticulum (ER).</text>
</comment>
<evidence type="ECO:0000256" key="7">
    <source>
        <dbReference type="ARBA" id="ARBA00023135"/>
    </source>
</evidence>
<dbReference type="KEGG" id="kng:KNAG_0D01080"/>
<feature type="repeat" description="TPR" evidence="10">
    <location>
        <begin position="463"/>
        <end position="496"/>
    </location>
</feature>
<dbReference type="Pfam" id="PF08492">
    <property type="entry name" value="SRP72"/>
    <property type="match status" value="1"/>
</dbReference>
<dbReference type="InterPro" id="IPR011990">
    <property type="entry name" value="TPR-like_helical_dom_sf"/>
</dbReference>
<keyword evidence="6" id="KW-0256">Endoplasmic reticulum</keyword>
<keyword evidence="14" id="KW-1185">Reference proteome</keyword>
<keyword evidence="8 9" id="KW-0687">Ribonucleoprotein</keyword>
<dbReference type="GO" id="GO:0008312">
    <property type="term" value="F:7S RNA binding"/>
    <property type="evidence" value="ECO:0007669"/>
    <property type="project" value="InterPro"/>
</dbReference>
<dbReference type="PANTHER" id="PTHR14094:SF9">
    <property type="entry name" value="SIGNAL RECOGNITION PARTICLE SUBUNIT SRP72"/>
    <property type="match status" value="1"/>
</dbReference>
<proteinExistence type="inferred from homology"/>
<sequence length="652" mass="74120">MVKNTLTDLLKQLDVQSAHNEHSRVEKTCIELLGDANCQEPEVMLKKCLISLIKQDKYQRALSLLNKYSDIADQSSSILRLEVLYIYYKLNNRAAFEKLYKTVGVDVDALGSGDSQVSYEKRGVLHVRAQFCLKNGKSKEASKLYAYLATTNNNEKDNLLELACNERVPLTFSAESHGLHPIITDLKQESYDLMFNESFIFLMREQYEEAINLLEKALSLAVAEGFEMDINTIELQLSYVLQVSGIDTEKAKAILKQLLEKSKPGTPLYLVAQNNLESFKDISKKKSNMNLLLRELNLEKINSLNLKNFNYQQWDTLQKNLHSIRLYNGVKLSPTNSIWAKAVAKYSELVNDVLNEPYKTQAKKLYNDCAKLVKSCPDIQTNKGAIGTLLVAIELLSVEKEYDNAIRLGEAYLNRFEILELNPQTTIVVIYILLELYSITNRNKSRGILLDRVARCETAAGSTEFWKHIGFQYLRSGEVDNAKNVFETKIENSERDPLINTLLGTENEQQKDEFDLSKAALLVQNVDAELLKSCKVSPFESSSREKNSNNAVMKANKIKKVRIENRKQKRKEYKLKKFIASHNINTASGPNAERWLPLRDRSTYRPKKKQLAKQTQGGAMSKKAEQSLDISKKVNSSAKGKSVKKAKKKGRK</sequence>
<evidence type="ECO:0000259" key="12">
    <source>
        <dbReference type="Pfam" id="PF08492"/>
    </source>
</evidence>
<dbReference type="SUPFAM" id="SSF48452">
    <property type="entry name" value="TPR-like"/>
    <property type="match status" value="1"/>
</dbReference>
<dbReference type="InterPro" id="IPR013699">
    <property type="entry name" value="Signal_recog_part_SRP72_RNA-bd"/>
</dbReference>
<organism evidence="13 14">
    <name type="scientific">Huiozyma naganishii (strain ATCC MYA-139 / BCRC 22969 / CBS 8797 / KCTC 17520 / NBRC 10181 / NCYC 3082 / Yp74L-3)</name>
    <name type="common">Yeast</name>
    <name type="synonym">Kazachstania naganishii</name>
    <dbReference type="NCBI Taxonomy" id="1071383"/>
    <lineage>
        <taxon>Eukaryota</taxon>
        <taxon>Fungi</taxon>
        <taxon>Dikarya</taxon>
        <taxon>Ascomycota</taxon>
        <taxon>Saccharomycotina</taxon>
        <taxon>Saccharomycetes</taxon>
        <taxon>Saccharomycetales</taxon>
        <taxon>Saccharomycetaceae</taxon>
        <taxon>Huiozyma</taxon>
    </lineage>
</organism>
<comment type="subcellular location">
    <subcellularLocation>
        <location evidence="2 9">Cytoplasm</location>
    </subcellularLocation>
    <subcellularLocation>
        <location evidence="1">Endoplasmic reticulum</location>
    </subcellularLocation>
</comment>
<evidence type="ECO:0000256" key="10">
    <source>
        <dbReference type="PROSITE-ProRule" id="PRU00339"/>
    </source>
</evidence>
<keyword evidence="5 9" id="KW-0963">Cytoplasm</keyword>
<evidence type="ECO:0000256" key="5">
    <source>
        <dbReference type="ARBA" id="ARBA00022490"/>
    </source>
</evidence>
<dbReference type="GO" id="GO:0006614">
    <property type="term" value="P:SRP-dependent cotranslational protein targeting to membrane"/>
    <property type="evidence" value="ECO:0007669"/>
    <property type="project" value="UniProtKB-UniRule"/>
</dbReference>
<evidence type="ECO:0000256" key="3">
    <source>
        <dbReference type="ARBA" id="ARBA00007676"/>
    </source>
</evidence>
<evidence type="ECO:0000256" key="4">
    <source>
        <dbReference type="ARBA" id="ARBA00018350"/>
    </source>
</evidence>
<evidence type="ECO:0000256" key="6">
    <source>
        <dbReference type="ARBA" id="ARBA00022824"/>
    </source>
</evidence>
<dbReference type="RefSeq" id="XP_022464106.1">
    <property type="nucleotide sequence ID" value="XM_022607518.1"/>
</dbReference>
<dbReference type="InterPro" id="IPR019734">
    <property type="entry name" value="TPR_rpt"/>
</dbReference>
<dbReference type="GO" id="GO:0005786">
    <property type="term" value="C:signal recognition particle, endoplasmic reticulum targeting"/>
    <property type="evidence" value="ECO:0007669"/>
    <property type="project" value="UniProtKB-UniRule"/>
</dbReference>
<dbReference type="eggNOG" id="KOG2376">
    <property type="taxonomic scope" value="Eukaryota"/>
</dbReference>
<name>J7R4U1_HUIN7</name>
<dbReference type="Gene3D" id="1.25.40.10">
    <property type="entry name" value="Tetratricopeptide repeat domain"/>
    <property type="match status" value="1"/>
</dbReference>
<dbReference type="EMBL" id="HE978317">
    <property type="protein sequence ID" value="CCK69860.1"/>
    <property type="molecule type" value="Genomic_DNA"/>
</dbReference>
<protein>
    <recommendedName>
        <fullName evidence="4 9">Signal recognition particle subunit SRP72</fullName>
    </recommendedName>
</protein>
<reference evidence="13 14" key="1">
    <citation type="journal article" date="2011" name="Proc. Natl. Acad. Sci. U.S.A.">
        <title>Evolutionary erosion of yeast sex chromosomes by mating-type switching accidents.</title>
        <authorList>
            <person name="Gordon J.L."/>
            <person name="Armisen D."/>
            <person name="Proux-Wera E."/>
            <person name="Oheigeartaigh S.S."/>
            <person name="Byrne K.P."/>
            <person name="Wolfe K.H."/>
        </authorList>
    </citation>
    <scope>NUCLEOTIDE SEQUENCE [LARGE SCALE GENOMIC DNA]</scope>
    <source>
        <strain evidence="14">ATCC MYA-139 / BCRC 22969 / CBS 8797 / CCRC 22969 / KCTC 17520 / NBRC 10181 / NCYC 3082</strain>
    </source>
</reference>
<dbReference type="STRING" id="1071383.J7R4U1"/>
<dbReference type="Proteomes" id="UP000006310">
    <property type="component" value="Chromosome 4"/>
</dbReference>
<dbReference type="PIRSF" id="PIRSF038922">
    <property type="entry name" value="SRP72"/>
    <property type="match status" value="1"/>
</dbReference>